<evidence type="ECO:0000313" key="3">
    <source>
        <dbReference type="Proteomes" id="UP000628775"/>
    </source>
</evidence>
<dbReference type="EMBL" id="BMIR01000010">
    <property type="protein sequence ID" value="GGE44586.1"/>
    <property type="molecule type" value="Genomic_DNA"/>
</dbReference>
<dbReference type="AlphaFoldDB" id="A0A8J2YI59"/>
<dbReference type="PROSITE" id="PS51257">
    <property type="entry name" value="PROKAR_LIPOPROTEIN"/>
    <property type="match status" value="1"/>
</dbReference>
<feature type="chain" id="PRO_5035160808" description="Lipoprotein" evidence="1">
    <location>
        <begin position="22"/>
        <end position="143"/>
    </location>
</feature>
<protein>
    <recommendedName>
        <fullName evidence="4">Lipoprotein</fullName>
    </recommendedName>
</protein>
<keyword evidence="1" id="KW-0732">Signal</keyword>
<keyword evidence="3" id="KW-1185">Reference proteome</keyword>
<accession>A0A8J2YI59</accession>
<dbReference type="RefSeq" id="WP_188694191.1">
    <property type="nucleotide sequence ID" value="NZ_BMIR01000010.1"/>
</dbReference>
<proteinExistence type="predicted"/>
<organism evidence="2 3">
    <name type="scientific">Pullulanibacillus camelliae</name>
    <dbReference type="NCBI Taxonomy" id="1707096"/>
    <lineage>
        <taxon>Bacteria</taxon>
        <taxon>Bacillati</taxon>
        <taxon>Bacillota</taxon>
        <taxon>Bacilli</taxon>
        <taxon>Bacillales</taxon>
        <taxon>Sporolactobacillaceae</taxon>
        <taxon>Pullulanibacillus</taxon>
    </lineage>
</organism>
<name>A0A8J2YI59_9BACL</name>
<evidence type="ECO:0008006" key="4">
    <source>
        <dbReference type="Google" id="ProtNLM"/>
    </source>
</evidence>
<feature type="signal peptide" evidence="1">
    <location>
        <begin position="1"/>
        <end position="21"/>
    </location>
</feature>
<reference evidence="2" key="1">
    <citation type="journal article" date="2014" name="Int. J. Syst. Evol. Microbiol.">
        <title>Complete genome sequence of Corynebacterium casei LMG S-19264T (=DSM 44701T), isolated from a smear-ripened cheese.</title>
        <authorList>
            <consortium name="US DOE Joint Genome Institute (JGI-PGF)"/>
            <person name="Walter F."/>
            <person name="Albersmeier A."/>
            <person name="Kalinowski J."/>
            <person name="Ruckert C."/>
        </authorList>
    </citation>
    <scope>NUCLEOTIDE SEQUENCE</scope>
    <source>
        <strain evidence="2">CGMCC 1.15371</strain>
    </source>
</reference>
<gene>
    <name evidence="2" type="ORF">GCM10011391_24230</name>
</gene>
<evidence type="ECO:0000256" key="1">
    <source>
        <dbReference type="SAM" id="SignalP"/>
    </source>
</evidence>
<sequence length="143" mass="16512">MKKTMLFLSFILLLISLSACASFNQVDEDSLQNQVIYNIQKHHGKEINFKEAMSGFDWEKVYIFTPHTSINSINKQIGFKWLTHKQGIQYRDDINLVAFVKDNQVVHSVEISRKYGDFVLDSKNGFDKDHSVLQIKKANAKNS</sequence>
<comment type="caution">
    <text evidence="2">The sequence shown here is derived from an EMBL/GenBank/DDBJ whole genome shotgun (WGS) entry which is preliminary data.</text>
</comment>
<dbReference type="Proteomes" id="UP000628775">
    <property type="component" value="Unassembled WGS sequence"/>
</dbReference>
<reference evidence="2" key="2">
    <citation type="submission" date="2020-09" db="EMBL/GenBank/DDBJ databases">
        <authorList>
            <person name="Sun Q."/>
            <person name="Zhou Y."/>
        </authorList>
    </citation>
    <scope>NUCLEOTIDE SEQUENCE</scope>
    <source>
        <strain evidence="2">CGMCC 1.15371</strain>
    </source>
</reference>
<evidence type="ECO:0000313" key="2">
    <source>
        <dbReference type="EMBL" id="GGE44586.1"/>
    </source>
</evidence>